<dbReference type="InterPro" id="IPR050712">
    <property type="entry name" value="NAD(P)H-dep_reductase"/>
</dbReference>
<dbReference type="InterPro" id="IPR029039">
    <property type="entry name" value="Flavoprotein-like_sf"/>
</dbReference>
<dbReference type="PANTHER" id="PTHR30543">
    <property type="entry name" value="CHROMATE REDUCTASE"/>
    <property type="match status" value="1"/>
</dbReference>
<dbReference type="Pfam" id="PF03358">
    <property type="entry name" value="FMN_red"/>
    <property type="match status" value="1"/>
</dbReference>
<reference evidence="2" key="2">
    <citation type="submission" date="2020-09" db="EMBL/GenBank/DDBJ databases">
        <authorList>
            <person name="Sun Q."/>
            <person name="Zhou Y."/>
        </authorList>
    </citation>
    <scope>NUCLEOTIDE SEQUENCE</scope>
    <source>
        <strain evidence="2">CGMCC 1.15290</strain>
    </source>
</reference>
<gene>
    <name evidence="2" type="ORF">GCM10011379_46200</name>
</gene>
<evidence type="ECO:0000313" key="3">
    <source>
        <dbReference type="Proteomes" id="UP000627292"/>
    </source>
</evidence>
<dbReference type="SUPFAM" id="SSF52218">
    <property type="entry name" value="Flavoproteins"/>
    <property type="match status" value="1"/>
</dbReference>
<comment type="caution">
    <text evidence="2">The sequence shown here is derived from an EMBL/GenBank/DDBJ whole genome shotgun (WGS) entry which is preliminary data.</text>
</comment>
<dbReference type="GO" id="GO:0005829">
    <property type="term" value="C:cytosol"/>
    <property type="evidence" value="ECO:0007669"/>
    <property type="project" value="TreeGrafter"/>
</dbReference>
<evidence type="ECO:0000259" key="1">
    <source>
        <dbReference type="Pfam" id="PF03358"/>
    </source>
</evidence>
<sequence length="188" mass="20767">MSTNLHIVALCGSLRKESYNLYLLQAAQQLLPEEVSMEIVSIADLPLYNQDLDLPAAQERPEAVTAFRDKLAKAEGFLIASPEYNYSIPGGLKNAIDWASRGKDSPLLKKPVALIGATISLWGTVRMQLAFEPIFLTMNMAVVQQPEVLVAEASKKIAKDGTVTDETTRSLLQQKLVNLKQMILLQKK</sequence>
<proteinExistence type="predicted"/>
<keyword evidence="3" id="KW-1185">Reference proteome</keyword>
<protein>
    <submittedName>
        <fullName evidence="2">NAD(P)H-dependent FMN reductase</fullName>
    </submittedName>
</protein>
<reference evidence="2" key="1">
    <citation type="journal article" date="2014" name="Int. J. Syst. Evol. Microbiol.">
        <title>Complete genome sequence of Corynebacterium casei LMG S-19264T (=DSM 44701T), isolated from a smear-ripened cheese.</title>
        <authorList>
            <consortium name="US DOE Joint Genome Institute (JGI-PGF)"/>
            <person name="Walter F."/>
            <person name="Albersmeier A."/>
            <person name="Kalinowski J."/>
            <person name="Ruckert C."/>
        </authorList>
    </citation>
    <scope>NUCLEOTIDE SEQUENCE</scope>
    <source>
        <strain evidence="2">CGMCC 1.15290</strain>
    </source>
</reference>
<dbReference type="GO" id="GO:0010181">
    <property type="term" value="F:FMN binding"/>
    <property type="evidence" value="ECO:0007669"/>
    <property type="project" value="TreeGrafter"/>
</dbReference>
<name>A0A917J561_9BACT</name>
<dbReference type="PANTHER" id="PTHR30543:SF21">
    <property type="entry name" value="NAD(P)H-DEPENDENT FMN REDUCTASE LOT6"/>
    <property type="match status" value="1"/>
</dbReference>
<evidence type="ECO:0000313" key="2">
    <source>
        <dbReference type="EMBL" id="GGH78386.1"/>
    </source>
</evidence>
<dbReference type="Proteomes" id="UP000627292">
    <property type="component" value="Unassembled WGS sequence"/>
</dbReference>
<dbReference type="Gene3D" id="3.40.50.360">
    <property type="match status" value="1"/>
</dbReference>
<dbReference type="RefSeq" id="WP_188956828.1">
    <property type="nucleotide sequence ID" value="NZ_BMIB01000004.1"/>
</dbReference>
<organism evidence="2 3">
    <name type="scientific">Filimonas zeae</name>
    <dbReference type="NCBI Taxonomy" id="1737353"/>
    <lineage>
        <taxon>Bacteria</taxon>
        <taxon>Pseudomonadati</taxon>
        <taxon>Bacteroidota</taxon>
        <taxon>Chitinophagia</taxon>
        <taxon>Chitinophagales</taxon>
        <taxon>Chitinophagaceae</taxon>
        <taxon>Filimonas</taxon>
    </lineage>
</organism>
<feature type="domain" description="NADPH-dependent FMN reductase-like" evidence="1">
    <location>
        <begin position="6"/>
        <end position="153"/>
    </location>
</feature>
<dbReference type="GO" id="GO:0016491">
    <property type="term" value="F:oxidoreductase activity"/>
    <property type="evidence" value="ECO:0007669"/>
    <property type="project" value="InterPro"/>
</dbReference>
<accession>A0A917J561</accession>
<dbReference type="EMBL" id="BMIB01000004">
    <property type="protein sequence ID" value="GGH78386.1"/>
    <property type="molecule type" value="Genomic_DNA"/>
</dbReference>
<dbReference type="AlphaFoldDB" id="A0A917J561"/>
<dbReference type="InterPro" id="IPR005025">
    <property type="entry name" value="FMN_Rdtase-like_dom"/>
</dbReference>